<keyword evidence="11" id="KW-1015">Disulfide bond</keyword>
<dbReference type="InterPro" id="IPR050344">
    <property type="entry name" value="Peptidase_M1_aminopeptidases"/>
</dbReference>
<feature type="binding site" evidence="14">
    <location>
        <position position="134"/>
    </location>
    <ligand>
        <name>Zn(2+)</name>
        <dbReference type="ChEBI" id="CHEBI:29105"/>
        <note>catalytic</note>
    </ligand>
</feature>
<keyword evidence="6 14" id="KW-0479">Metal-binding</keyword>
<evidence type="ECO:0000256" key="1">
    <source>
        <dbReference type="ARBA" id="ARBA00004236"/>
    </source>
</evidence>
<evidence type="ECO:0000256" key="12">
    <source>
        <dbReference type="ARBA" id="ARBA00023180"/>
    </source>
</evidence>
<comment type="cofactor">
    <cofactor evidence="14">
        <name>Zn(2+)</name>
        <dbReference type="ChEBI" id="CHEBI:29105"/>
    </cofactor>
    <text evidence="14">Binds 1 zinc ion per subunit.</text>
</comment>
<feature type="site" description="Transition state stabilizer" evidence="15">
    <location>
        <position position="220"/>
    </location>
</feature>
<evidence type="ECO:0000256" key="5">
    <source>
        <dbReference type="ARBA" id="ARBA00022670"/>
    </source>
</evidence>
<evidence type="ECO:0000259" key="17">
    <source>
        <dbReference type="Pfam" id="PF11838"/>
    </source>
</evidence>
<dbReference type="CDD" id="cd09601">
    <property type="entry name" value="M1_APN-Q_like"/>
    <property type="match status" value="1"/>
</dbReference>
<evidence type="ECO:0000313" key="19">
    <source>
        <dbReference type="Proteomes" id="UP000225706"/>
    </source>
</evidence>
<dbReference type="OrthoDB" id="10031169at2759"/>
<keyword evidence="3 18" id="KW-0031">Aminopeptidase</keyword>
<dbReference type="Gene3D" id="1.10.390.10">
    <property type="entry name" value="Neutral Protease Domain 2"/>
    <property type="match status" value="1"/>
</dbReference>
<feature type="active site" description="Proton acceptor" evidence="13">
    <location>
        <position position="135"/>
    </location>
</feature>
<evidence type="ECO:0000256" key="14">
    <source>
        <dbReference type="PIRSR" id="PIRSR634016-3"/>
    </source>
</evidence>
<dbReference type="FunFam" id="2.60.40.1910:FF:000006">
    <property type="entry name" value="Aminopeptidase"/>
    <property type="match status" value="1"/>
</dbReference>
<dbReference type="Proteomes" id="UP000225706">
    <property type="component" value="Unassembled WGS sequence"/>
</dbReference>
<dbReference type="GO" id="GO:0043171">
    <property type="term" value="P:peptide catabolic process"/>
    <property type="evidence" value="ECO:0007669"/>
    <property type="project" value="TreeGrafter"/>
</dbReference>
<keyword evidence="10" id="KW-0472">Membrane</keyword>
<evidence type="ECO:0000256" key="15">
    <source>
        <dbReference type="PIRSR" id="PIRSR634016-4"/>
    </source>
</evidence>
<feature type="domain" description="Peptidase M1 membrane alanine aminopeptidase" evidence="16">
    <location>
        <begin position="63"/>
        <end position="281"/>
    </location>
</feature>
<evidence type="ECO:0000256" key="4">
    <source>
        <dbReference type="ARBA" id="ARBA00022475"/>
    </source>
</evidence>
<dbReference type="Pfam" id="PF11838">
    <property type="entry name" value="ERAP1_C"/>
    <property type="match status" value="1"/>
</dbReference>
<organism evidence="18 19">
    <name type="scientific">Stylophora pistillata</name>
    <name type="common">Smooth cauliflower coral</name>
    <dbReference type="NCBI Taxonomy" id="50429"/>
    <lineage>
        <taxon>Eukaryota</taxon>
        <taxon>Metazoa</taxon>
        <taxon>Cnidaria</taxon>
        <taxon>Anthozoa</taxon>
        <taxon>Hexacorallia</taxon>
        <taxon>Scleractinia</taxon>
        <taxon>Astrocoeniina</taxon>
        <taxon>Pocilloporidae</taxon>
        <taxon>Stylophora</taxon>
    </lineage>
</organism>
<dbReference type="FunFam" id="1.10.390.10:FF:000006">
    <property type="entry name" value="Puromycin-sensitive aminopeptidase"/>
    <property type="match status" value="1"/>
</dbReference>
<dbReference type="InterPro" id="IPR034016">
    <property type="entry name" value="M1_APN-typ"/>
</dbReference>
<dbReference type="GO" id="GO:0005737">
    <property type="term" value="C:cytoplasm"/>
    <property type="evidence" value="ECO:0007669"/>
    <property type="project" value="TreeGrafter"/>
</dbReference>
<evidence type="ECO:0000313" key="18">
    <source>
        <dbReference type="EMBL" id="PFX20498.1"/>
    </source>
</evidence>
<dbReference type="GO" id="GO:0070006">
    <property type="term" value="F:metalloaminopeptidase activity"/>
    <property type="evidence" value="ECO:0007669"/>
    <property type="project" value="TreeGrafter"/>
</dbReference>
<dbReference type="GO" id="GO:0005886">
    <property type="term" value="C:plasma membrane"/>
    <property type="evidence" value="ECO:0007669"/>
    <property type="project" value="UniProtKB-SubCell"/>
</dbReference>
<dbReference type="Gene3D" id="2.60.40.1910">
    <property type="match status" value="1"/>
</dbReference>
<evidence type="ECO:0000256" key="11">
    <source>
        <dbReference type="ARBA" id="ARBA00023157"/>
    </source>
</evidence>
<evidence type="ECO:0000256" key="2">
    <source>
        <dbReference type="ARBA" id="ARBA00010136"/>
    </source>
</evidence>
<proteinExistence type="inferred from homology"/>
<keyword evidence="5" id="KW-0645">Protease</keyword>
<evidence type="ECO:0000256" key="9">
    <source>
        <dbReference type="ARBA" id="ARBA00023049"/>
    </source>
</evidence>
<comment type="similarity">
    <text evidence="2">Belongs to the peptidase M1 family.</text>
</comment>
<dbReference type="InterPro" id="IPR042097">
    <property type="entry name" value="Aminopeptidase_N-like_N_sf"/>
</dbReference>
<sequence length="710" mass="82206">MPLESRERRRDGLVESHFSASVPMPTYLVAFIVCDFEYKETKTKSGRKIRVWSKPDAINSVDFALDVAKRALEFYEDFFKVPYPLPKLDLIAIPDMGGAMENWGLVTFRESAVLFDPDTGSVGDKKLVTMIVNHELAHQWFGNLVTMKWWNDLWLNEGFAVYMEYLATDNCNNQWKREDQFILDTSREALDVDSSIYTHPVSVKVHNQAEINEIVDKITYHKSSAVIRMMQNFLGMETFRKGIQIYLNDHQFSNAKALDLWKAMSLATGSRIDVATVMAPWVRQKGFPVISIISVNTQKKDGHLLYTASQKRFFRDFTSQHLKDGHKETPGWYIPLTYITKDSLGAVKTVWMNNTSVTFQLSSSNSGWFKANVGQTGFYRVNYDDENWKRLSQQLLHNHTVLSPSDRSGLIDDALSLAKAGVLEYKTALQMIEYLNHELEYVPWAVTLRSLAYTGNMLNPRAAFKLYQQFIVEKIKHLGMILRWENTGELIDKSLRDLTLSTLCSHGDTECVNKSKKLFNDWLMVNGSKPIVPHLRKTVYYTAVKYGGQIEWEILWTKYKECKNAAEREKIIFALGATRVKNLLKRLLKKALGSGSEVRCQDLIQIIGTVASNPDGRLLAWKFFHKNFKKIVKRFGKESRTISFLLEKTTENLRTRKDLREVKDFFEAHRKMHLIQLSSKKILETIETNIHWMHTKIQQVERWLMDQQNK</sequence>
<evidence type="ECO:0000256" key="8">
    <source>
        <dbReference type="ARBA" id="ARBA00022833"/>
    </source>
</evidence>
<comment type="subcellular location">
    <subcellularLocation>
        <location evidence="1">Cell membrane</location>
    </subcellularLocation>
</comment>
<dbReference type="AlphaFoldDB" id="A0A2B4RVZ5"/>
<dbReference type="Gene3D" id="2.60.40.1730">
    <property type="entry name" value="tricorn interacting facor f3 domain"/>
    <property type="match status" value="1"/>
</dbReference>
<dbReference type="GO" id="GO:0006508">
    <property type="term" value="P:proteolysis"/>
    <property type="evidence" value="ECO:0007669"/>
    <property type="project" value="UniProtKB-KW"/>
</dbReference>
<dbReference type="InterPro" id="IPR024571">
    <property type="entry name" value="ERAP1-like_C_dom"/>
</dbReference>
<keyword evidence="7" id="KW-0378">Hydrolase</keyword>
<evidence type="ECO:0000256" key="6">
    <source>
        <dbReference type="ARBA" id="ARBA00022723"/>
    </source>
</evidence>
<dbReference type="Gene3D" id="1.25.50.20">
    <property type="match status" value="1"/>
</dbReference>
<dbReference type="InterPro" id="IPR027268">
    <property type="entry name" value="Peptidase_M4/M1_CTD_sf"/>
</dbReference>
<keyword evidence="9" id="KW-0482">Metalloprotease</keyword>
<feature type="domain" description="ERAP1-like C-terminal" evidence="17">
    <location>
        <begin position="368"/>
        <end position="687"/>
    </location>
</feature>
<dbReference type="SUPFAM" id="SSF55486">
    <property type="entry name" value="Metalloproteases ('zincins'), catalytic domain"/>
    <property type="match status" value="1"/>
</dbReference>
<reference evidence="19" key="1">
    <citation type="journal article" date="2017" name="bioRxiv">
        <title>Comparative analysis of the genomes of Stylophora pistillata and Acropora digitifera provides evidence for extensive differences between species of corals.</title>
        <authorList>
            <person name="Voolstra C.R."/>
            <person name="Li Y."/>
            <person name="Liew Y.J."/>
            <person name="Baumgarten S."/>
            <person name="Zoccola D."/>
            <person name="Flot J.-F."/>
            <person name="Tambutte S."/>
            <person name="Allemand D."/>
            <person name="Aranda M."/>
        </authorList>
    </citation>
    <scope>NUCLEOTIDE SEQUENCE [LARGE SCALE GENOMIC DNA]</scope>
</reference>
<keyword evidence="8 14" id="KW-0862">Zinc</keyword>
<dbReference type="GO" id="GO:0005615">
    <property type="term" value="C:extracellular space"/>
    <property type="evidence" value="ECO:0007669"/>
    <property type="project" value="TreeGrafter"/>
</dbReference>
<feature type="binding site" evidence="14">
    <location>
        <position position="138"/>
    </location>
    <ligand>
        <name>Zn(2+)</name>
        <dbReference type="ChEBI" id="CHEBI:29105"/>
        <note>catalytic</note>
    </ligand>
</feature>
<dbReference type="GO" id="GO:0008270">
    <property type="term" value="F:zinc ion binding"/>
    <property type="evidence" value="ECO:0007669"/>
    <property type="project" value="InterPro"/>
</dbReference>
<evidence type="ECO:0000256" key="3">
    <source>
        <dbReference type="ARBA" id="ARBA00022438"/>
    </source>
</evidence>
<dbReference type="InterPro" id="IPR001930">
    <property type="entry name" value="Peptidase_M1"/>
</dbReference>
<dbReference type="PRINTS" id="PR00756">
    <property type="entry name" value="ALADIPTASE"/>
</dbReference>
<name>A0A2B4RVZ5_STYPI</name>
<feature type="binding site" evidence="14">
    <location>
        <position position="157"/>
    </location>
    <ligand>
        <name>Zn(2+)</name>
        <dbReference type="ChEBI" id="CHEBI:29105"/>
        <note>catalytic</note>
    </ligand>
</feature>
<dbReference type="EMBL" id="LSMT01000314">
    <property type="protein sequence ID" value="PFX20498.1"/>
    <property type="molecule type" value="Genomic_DNA"/>
</dbReference>
<evidence type="ECO:0000256" key="13">
    <source>
        <dbReference type="PIRSR" id="PIRSR634016-1"/>
    </source>
</evidence>
<gene>
    <name evidence="18" type="primary">ERAP1</name>
    <name evidence="18" type="ORF">AWC38_SpisGene15056</name>
</gene>
<keyword evidence="19" id="KW-1185">Reference proteome</keyword>
<accession>A0A2B4RVZ5</accession>
<protein>
    <submittedName>
        <fullName evidence="18">Endoplasmic reticulum aminopeptidase 1</fullName>
    </submittedName>
</protein>
<evidence type="ECO:0000256" key="7">
    <source>
        <dbReference type="ARBA" id="ARBA00022801"/>
    </source>
</evidence>
<dbReference type="GO" id="GO:0042277">
    <property type="term" value="F:peptide binding"/>
    <property type="evidence" value="ECO:0007669"/>
    <property type="project" value="TreeGrafter"/>
</dbReference>
<dbReference type="PANTHER" id="PTHR11533">
    <property type="entry name" value="PROTEASE M1 ZINC METALLOPROTEASE"/>
    <property type="match status" value="1"/>
</dbReference>
<keyword evidence="12" id="KW-0325">Glycoprotein</keyword>
<evidence type="ECO:0000259" key="16">
    <source>
        <dbReference type="Pfam" id="PF01433"/>
    </source>
</evidence>
<dbReference type="PANTHER" id="PTHR11533:SF299">
    <property type="entry name" value="AMINOPEPTIDASE"/>
    <property type="match status" value="1"/>
</dbReference>
<comment type="caution">
    <text evidence="18">The sequence shown here is derived from an EMBL/GenBank/DDBJ whole genome shotgun (WGS) entry which is preliminary data.</text>
</comment>
<keyword evidence="4" id="KW-1003">Cell membrane</keyword>
<evidence type="ECO:0000256" key="10">
    <source>
        <dbReference type="ARBA" id="ARBA00023136"/>
    </source>
</evidence>
<dbReference type="Pfam" id="PF01433">
    <property type="entry name" value="Peptidase_M1"/>
    <property type="match status" value="1"/>
</dbReference>
<dbReference type="FunFam" id="1.25.50.20:FF:000001">
    <property type="entry name" value="Aminopeptidase"/>
    <property type="match status" value="1"/>
</dbReference>
<dbReference type="InterPro" id="IPR014782">
    <property type="entry name" value="Peptidase_M1_dom"/>
</dbReference>